<evidence type="ECO:0000256" key="5">
    <source>
        <dbReference type="PROSITE-ProRule" id="PRU00288"/>
    </source>
</evidence>
<evidence type="ECO:0000313" key="11">
    <source>
        <dbReference type="Ensembl" id="ENSSORP00005001759.1"/>
    </source>
</evidence>
<dbReference type="GO" id="GO:0005096">
    <property type="term" value="F:GTPase activator activity"/>
    <property type="evidence" value="ECO:0007669"/>
    <property type="project" value="UniProtKB-KW"/>
</dbReference>
<keyword evidence="8" id="KW-0732">Signal</keyword>
<proteinExistence type="predicted"/>
<dbReference type="GO" id="GO:0008270">
    <property type="term" value="F:zinc ion binding"/>
    <property type="evidence" value="ECO:0007669"/>
    <property type="project" value="UniProtKB-KW"/>
</dbReference>
<dbReference type="SUPFAM" id="SSF48403">
    <property type="entry name" value="Ankyrin repeat"/>
    <property type="match status" value="1"/>
</dbReference>
<dbReference type="PROSITE" id="PS50088">
    <property type="entry name" value="ANK_REPEAT"/>
    <property type="match status" value="1"/>
</dbReference>
<keyword evidence="2 5" id="KW-0863">Zinc-finger</keyword>
<keyword evidence="12" id="KW-1185">Reference proteome</keyword>
<dbReference type="Gene3D" id="2.30.29.30">
    <property type="entry name" value="Pleckstrin-homology domain (PH domain)/Phosphotyrosine-binding domain (PTB)"/>
    <property type="match status" value="1"/>
</dbReference>
<organism evidence="11 12">
    <name type="scientific">Sphaeramia orbicularis</name>
    <name type="common">orbiculate cardinalfish</name>
    <dbReference type="NCBI Taxonomy" id="375764"/>
    <lineage>
        <taxon>Eukaryota</taxon>
        <taxon>Metazoa</taxon>
        <taxon>Chordata</taxon>
        <taxon>Craniata</taxon>
        <taxon>Vertebrata</taxon>
        <taxon>Euteleostomi</taxon>
        <taxon>Actinopterygii</taxon>
        <taxon>Neopterygii</taxon>
        <taxon>Teleostei</taxon>
        <taxon>Neoteleostei</taxon>
        <taxon>Acanthomorphata</taxon>
        <taxon>Gobiaria</taxon>
        <taxon>Kurtiformes</taxon>
        <taxon>Apogonoidei</taxon>
        <taxon>Apogonidae</taxon>
        <taxon>Apogoninae</taxon>
        <taxon>Sphaeramia</taxon>
    </lineage>
</organism>
<dbReference type="Proteomes" id="UP000472271">
    <property type="component" value="Chromosome 13"/>
</dbReference>
<evidence type="ECO:0000256" key="2">
    <source>
        <dbReference type="ARBA" id="ARBA00022771"/>
    </source>
</evidence>
<dbReference type="PANTHER" id="PTHR23180">
    <property type="entry name" value="CENTAURIN/ARF"/>
    <property type="match status" value="1"/>
</dbReference>
<dbReference type="InterPro" id="IPR011993">
    <property type="entry name" value="PH-like_dom_sf"/>
</dbReference>
<feature type="domain" description="Arf-GAP" evidence="10">
    <location>
        <begin position="98"/>
        <end position="223"/>
    </location>
</feature>
<dbReference type="GO" id="GO:0010008">
    <property type="term" value="C:endosome membrane"/>
    <property type="evidence" value="ECO:0007669"/>
    <property type="project" value="UniProtKB-SubCell"/>
</dbReference>
<dbReference type="InterPro" id="IPR038508">
    <property type="entry name" value="ArfGAP_dom_sf"/>
</dbReference>
<dbReference type="PANTHER" id="PTHR23180:SF402">
    <property type="entry name" value="ARF-GAP WITH COILED-COIL, ANK REPEAT AND PH DOMAIN-CONTAINING PROTEIN"/>
    <property type="match status" value="1"/>
</dbReference>
<keyword evidence="6" id="KW-0967">Endosome</keyword>
<feature type="compositionally biased region" description="Basic residues" evidence="7">
    <location>
        <begin position="225"/>
        <end position="246"/>
    </location>
</feature>
<dbReference type="Gene3D" id="1.10.220.150">
    <property type="entry name" value="Arf GTPase activating protein"/>
    <property type="match status" value="1"/>
</dbReference>
<feature type="signal peptide" evidence="8">
    <location>
        <begin position="1"/>
        <end position="27"/>
    </location>
</feature>
<feature type="domain" description="PH" evidence="9">
    <location>
        <begin position="1"/>
        <end position="87"/>
    </location>
</feature>
<dbReference type="PROSITE" id="PS50115">
    <property type="entry name" value="ARFGAP"/>
    <property type="match status" value="1"/>
</dbReference>
<dbReference type="InterPro" id="IPR036770">
    <property type="entry name" value="Ankyrin_rpt-contain_sf"/>
</dbReference>
<comment type="domain">
    <text evidence="6">PH domain binds phospholipids including phosphatidic acid, phosphatidylinositol 3-phosphate, phosphatidylinositol 3,5-bisphosphate (PIP2) and phosphatidylinositol 3,4,5-trisphosphate (PIP3). May mediate protein binding to PIP2 or PIP3 containing membranes.</text>
</comment>
<dbReference type="Pfam" id="PF12796">
    <property type="entry name" value="Ank_2"/>
    <property type="match status" value="1"/>
</dbReference>
<dbReference type="AlphaFoldDB" id="A0A672YB43"/>
<keyword evidence="4 6" id="KW-0040">ANK repeat</keyword>
<evidence type="ECO:0000256" key="4">
    <source>
        <dbReference type="PROSITE-ProRule" id="PRU00023"/>
    </source>
</evidence>
<dbReference type="InterPro" id="IPR002110">
    <property type="entry name" value="Ankyrin_rpt"/>
</dbReference>
<dbReference type="SUPFAM" id="SSF57863">
    <property type="entry name" value="ArfGap/RecO-like zinc finger"/>
    <property type="match status" value="1"/>
</dbReference>
<comment type="activity regulation">
    <text evidence="6">GAP activity stimulated by phosphatidylinositol 4,5-bisphosphate (PIP2) and phosphatidic acid.</text>
</comment>
<dbReference type="InterPro" id="IPR001164">
    <property type="entry name" value="ArfGAP_dom"/>
</dbReference>
<comment type="function">
    <text evidence="6">GTPase-activating protein for the ADP ribosylation factor family.</text>
</comment>
<gene>
    <name evidence="11" type="primary">zgc:162872</name>
</gene>
<feature type="compositionally biased region" description="Basic and acidic residues" evidence="7">
    <location>
        <begin position="331"/>
        <end position="340"/>
    </location>
</feature>
<dbReference type="InterPro" id="IPR045258">
    <property type="entry name" value="ACAP1/2/3-like"/>
</dbReference>
<feature type="repeat" description="ANK" evidence="4">
    <location>
        <begin position="383"/>
        <end position="415"/>
    </location>
</feature>
<dbReference type="InterPro" id="IPR037278">
    <property type="entry name" value="ARFGAP/RecO"/>
</dbReference>
<evidence type="ECO:0000256" key="7">
    <source>
        <dbReference type="SAM" id="MobiDB-lite"/>
    </source>
</evidence>
<dbReference type="SMART" id="SM00105">
    <property type="entry name" value="ArfGap"/>
    <property type="match status" value="1"/>
</dbReference>
<dbReference type="SUPFAM" id="SSF50729">
    <property type="entry name" value="PH domain-like"/>
    <property type="match status" value="1"/>
</dbReference>
<accession>A0A672YB43</accession>
<comment type="domain">
    <text evidence="6">The BAR domain mediates homodimerization, it can neither bind membrane nor impart curvature, but instead requires the neighboring PH domain to achieve these functions.</text>
</comment>
<dbReference type="FunFam" id="1.10.220.150:FF:000007">
    <property type="entry name" value="Arf-GAP with coiled-coil, ANK repeat and PH domain-containing protein 2"/>
    <property type="match status" value="1"/>
</dbReference>
<feature type="region of interest" description="Disordered" evidence="7">
    <location>
        <begin position="209"/>
        <end position="343"/>
    </location>
</feature>
<evidence type="ECO:0000256" key="3">
    <source>
        <dbReference type="ARBA" id="ARBA00022833"/>
    </source>
</evidence>
<comment type="subcellular location">
    <subcellularLocation>
        <location evidence="6">Endosome membrane</location>
        <topology evidence="6">Peripheral membrane protein</topology>
    </subcellularLocation>
</comment>
<keyword evidence="6" id="KW-0677">Repeat</keyword>
<dbReference type="CDD" id="cd08835">
    <property type="entry name" value="ArfGap_ACAP"/>
    <property type="match status" value="1"/>
</dbReference>
<feature type="chain" id="PRO_5025514048" description="Arf-GAP with coiled-coil, ANK repeat and PH domain-containing protein" evidence="8">
    <location>
        <begin position="28"/>
        <end position="486"/>
    </location>
</feature>
<dbReference type="PROSITE" id="PS50297">
    <property type="entry name" value="ANK_REP_REGION"/>
    <property type="match status" value="1"/>
</dbReference>
<dbReference type="Gene3D" id="1.25.40.20">
    <property type="entry name" value="Ankyrin repeat-containing domain"/>
    <property type="match status" value="1"/>
</dbReference>
<evidence type="ECO:0000313" key="12">
    <source>
        <dbReference type="Proteomes" id="UP000472271"/>
    </source>
</evidence>
<dbReference type="Pfam" id="PF01412">
    <property type="entry name" value="ArfGap"/>
    <property type="match status" value="1"/>
</dbReference>
<sequence>MHTFRGAWQRFAFSEHLLMLLFPLSLLLQEEPAVLFQDLRLCAVKSLDHIDRRFCFELLSVQTCCALQADSEQLKQAWLGAVQGSIDLAYREKDEAPAPALGVALSVPGNHWCCDCGEEEPRWASVNLGVTMCIECSGIHRSLGVHVSKVRSLTLDSWDSEQMKLLCILGNDVINRIYEARCSEEGHVKPQPDSPRAQKEAWIKQKYVEKSFTNRTGPHGSSRSTPHRTTPHRTTPHKTTPHRTAPHRTTSGPHPTEPLQLNTPQNHFRSTPHRTTSVKHPTEPHPTEPPQVHTPQNHFRSTPHRTASVKHPTEPLQYRAGSHGADRRRRRGEEGVKGWEESGNSCSRCSHSAVIGLCHLQGSLLACEFLLQNGANVNHRDQRGQGALHTAATAGHTGQVCLLLKRGANQYAVDERGHDPLAIAMETAHADIVTLLRMARMNEEMRDSEGVFGAVGDDETFQDIIRDFSDMASHDPDKLITVFHSY</sequence>
<reference evidence="11" key="3">
    <citation type="submission" date="2025-09" db="UniProtKB">
        <authorList>
            <consortium name="Ensembl"/>
        </authorList>
    </citation>
    <scope>IDENTIFICATION</scope>
</reference>
<protein>
    <recommendedName>
        <fullName evidence="6">Arf-GAP with coiled-coil, ANK repeat and PH domain-containing protein</fullName>
        <shortName evidence="6">Cnt-b</shortName>
    </recommendedName>
    <alternativeName>
        <fullName evidence="6">Centaurin-beta</fullName>
    </alternativeName>
</protein>
<feature type="compositionally biased region" description="Polar residues" evidence="7">
    <location>
        <begin position="259"/>
        <end position="279"/>
    </location>
</feature>
<reference evidence="11" key="1">
    <citation type="submission" date="2019-06" db="EMBL/GenBank/DDBJ databases">
        <authorList>
            <consortium name="Wellcome Sanger Institute Data Sharing"/>
        </authorList>
    </citation>
    <scope>NUCLEOTIDE SEQUENCE [LARGE SCALE GENOMIC DNA]</scope>
</reference>
<name>A0A672YB43_9TELE</name>
<reference evidence="11" key="2">
    <citation type="submission" date="2025-08" db="UniProtKB">
        <authorList>
            <consortium name="Ensembl"/>
        </authorList>
    </citation>
    <scope>IDENTIFICATION</scope>
</reference>
<evidence type="ECO:0000259" key="9">
    <source>
        <dbReference type="PROSITE" id="PS50003"/>
    </source>
</evidence>
<evidence type="ECO:0000256" key="1">
    <source>
        <dbReference type="ARBA" id="ARBA00022723"/>
    </source>
</evidence>
<dbReference type="PRINTS" id="PR00405">
    <property type="entry name" value="REVINTRACTNG"/>
</dbReference>
<evidence type="ECO:0000259" key="10">
    <source>
        <dbReference type="PROSITE" id="PS50115"/>
    </source>
</evidence>
<dbReference type="Ensembl" id="ENSSORT00005001812.1">
    <property type="protein sequence ID" value="ENSSORP00005001759.1"/>
    <property type="gene ID" value="ENSSORG00005001085.1"/>
</dbReference>
<evidence type="ECO:0000256" key="6">
    <source>
        <dbReference type="RuleBase" id="RU369028"/>
    </source>
</evidence>
<evidence type="ECO:0000256" key="8">
    <source>
        <dbReference type="SAM" id="SignalP"/>
    </source>
</evidence>
<dbReference type="InterPro" id="IPR001849">
    <property type="entry name" value="PH_domain"/>
</dbReference>
<keyword evidence="6" id="KW-0343">GTPase activation</keyword>
<keyword evidence="1 6" id="KW-0479">Metal-binding</keyword>
<dbReference type="PROSITE" id="PS50003">
    <property type="entry name" value="PH_DOMAIN"/>
    <property type="match status" value="1"/>
</dbReference>
<keyword evidence="3 6" id="KW-0862">Zinc</keyword>